<dbReference type="EMBL" id="REGN01004875">
    <property type="protein sequence ID" value="RNA15837.1"/>
    <property type="molecule type" value="Genomic_DNA"/>
</dbReference>
<dbReference type="Proteomes" id="UP000276133">
    <property type="component" value="Unassembled WGS sequence"/>
</dbReference>
<evidence type="ECO:0000313" key="1">
    <source>
        <dbReference type="EMBL" id="RNA15837.1"/>
    </source>
</evidence>
<comment type="caution">
    <text evidence="1">The sequence shown here is derived from an EMBL/GenBank/DDBJ whole genome shotgun (WGS) entry which is preliminary data.</text>
</comment>
<proteinExistence type="predicted"/>
<evidence type="ECO:0000313" key="2">
    <source>
        <dbReference type="Proteomes" id="UP000276133"/>
    </source>
</evidence>
<organism evidence="1 2">
    <name type="scientific">Brachionus plicatilis</name>
    <name type="common">Marine rotifer</name>
    <name type="synonym">Brachionus muelleri</name>
    <dbReference type="NCBI Taxonomy" id="10195"/>
    <lineage>
        <taxon>Eukaryota</taxon>
        <taxon>Metazoa</taxon>
        <taxon>Spiralia</taxon>
        <taxon>Gnathifera</taxon>
        <taxon>Rotifera</taxon>
        <taxon>Eurotatoria</taxon>
        <taxon>Monogononta</taxon>
        <taxon>Pseudotrocha</taxon>
        <taxon>Ploima</taxon>
        <taxon>Brachionidae</taxon>
        <taxon>Brachionus</taxon>
    </lineage>
</organism>
<keyword evidence="2" id="KW-1185">Reference proteome</keyword>
<reference evidence="1 2" key="1">
    <citation type="journal article" date="2018" name="Sci. Rep.">
        <title>Genomic signatures of local adaptation to the degree of environmental predictability in rotifers.</title>
        <authorList>
            <person name="Franch-Gras L."/>
            <person name="Hahn C."/>
            <person name="Garcia-Roger E.M."/>
            <person name="Carmona M.J."/>
            <person name="Serra M."/>
            <person name="Gomez A."/>
        </authorList>
    </citation>
    <scope>NUCLEOTIDE SEQUENCE [LARGE SCALE GENOMIC DNA]</scope>
    <source>
        <strain evidence="1">HYR1</strain>
    </source>
</reference>
<gene>
    <name evidence="1" type="ORF">BpHYR1_046018</name>
</gene>
<sequence length="93" mass="10228">MLSYLVETQLFINSVFICVGVSYASGRFIEGVPVTCSPVREKVGACLALANQLAFNCKMTSSGVPYWTYEAIRRQPLIAVYKACVVVDVLNLM</sequence>
<protein>
    <submittedName>
        <fullName evidence="1">Uncharacterized protein</fullName>
    </submittedName>
</protein>
<name>A0A3M7QWT0_BRAPC</name>
<accession>A0A3M7QWT0</accession>
<dbReference type="AlphaFoldDB" id="A0A3M7QWT0"/>